<dbReference type="EMBL" id="GBRH01180029">
    <property type="protein sequence ID" value="JAE17867.1"/>
    <property type="molecule type" value="Transcribed_RNA"/>
</dbReference>
<accession>A0A0A9G022</accession>
<sequence length="51" mass="5264">MIVATPLSLTCKGVSSTPSSLRLSMILPHSVRIPTAVTSIFAVPSTTLLPA</sequence>
<dbReference type="AlphaFoldDB" id="A0A0A9G022"/>
<proteinExistence type="predicted"/>
<reference evidence="1" key="2">
    <citation type="journal article" date="2015" name="Data Brief">
        <title>Shoot transcriptome of the giant reed, Arundo donax.</title>
        <authorList>
            <person name="Barrero R.A."/>
            <person name="Guerrero F.D."/>
            <person name="Moolhuijzen P."/>
            <person name="Goolsby J.A."/>
            <person name="Tidwell J."/>
            <person name="Bellgard S.E."/>
            <person name="Bellgard M.I."/>
        </authorList>
    </citation>
    <scope>NUCLEOTIDE SEQUENCE</scope>
    <source>
        <tissue evidence="1">Shoot tissue taken approximately 20 cm above the soil surface</tissue>
    </source>
</reference>
<evidence type="ECO:0000313" key="1">
    <source>
        <dbReference type="EMBL" id="JAE17867.1"/>
    </source>
</evidence>
<reference evidence="1" key="1">
    <citation type="submission" date="2014-09" db="EMBL/GenBank/DDBJ databases">
        <authorList>
            <person name="Magalhaes I.L.F."/>
            <person name="Oliveira U."/>
            <person name="Santos F.R."/>
            <person name="Vidigal T.H.D.A."/>
            <person name="Brescovit A.D."/>
            <person name="Santos A.J."/>
        </authorList>
    </citation>
    <scope>NUCLEOTIDE SEQUENCE</scope>
    <source>
        <tissue evidence="1">Shoot tissue taken approximately 20 cm above the soil surface</tissue>
    </source>
</reference>
<protein>
    <submittedName>
        <fullName evidence="1">ACA6</fullName>
    </submittedName>
</protein>
<name>A0A0A9G022_ARUDO</name>
<organism evidence="1">
    <name type="scientific">Arundo donax</name>
    <name type="common">Giant reed</name>
    <name type="synonym">Donax arundinaceus</name>
    <dbReference type="NCBI Taxonomy" id="35708"/>
    <lineage>
        <taxon>Eukaryota</taxon>
        <taxon>Viridiplantae</taxon>
        <taxon>Streptophyta</taxon>
        <taxon>Embryophyta</taxon>
        <taxon>Tracheophyta</taxon>
        <taxon>Spermatophyta</taxon>
        <taxon>Magnoliopsida</taxon>
        <taxon>Liliopsida</taxon>
        <taxon>Poales</taxon>
        <taxon>Poaceae</taxon>
        <taxon>PACMAD clade</taxon>
        <taxon>Arundinoideae</taxon>
        <taxon>Arundineae</taxon>
        <taxon>Arundo</taxon>
    </lineage>
</organism>